<dbReference type="OrthoDB" id="9786188at2"/>
<comment type="caution">
    <text evidence="3">The sequence shown here is derived from an EMBL/GenBank/DDBJ whole genome shotgun (WGS) entry which is preliminary data.</text>
</comment>
<dbReference type="EMBL" id="LSTO01000001">
    <property type="protein sequence ID" value="OWW20283.1"/>
    <property type="molecule type" value="Genomic_DNA"/>
</dbReference>
<accession>A0A254TI88</accession>
<dbReference type="Proteomes" id="UP000197535">
    <property type="component" value="Unassembled WGS sequence"/>
</dbReference>
<keyword evidence="4" id="KW-1185">Reference proteome</keyword>
<dbReference type="Pfam" id="PF13472">
    <property type="entry name" value="Lipase_GDSL_2"/>
    <property type="match status" value="1"/>
</dbReference>
<protein>
    <submittedName>
        <fullName evidence="3">Arylesterase</fullName>
    </submittedName>
</protein>
<feature type="chain" id="PRO_5013123864" evidence="1">
    <location>
        <begin position="17"/>
        <end position="200"/>
    </location>
</feature>
<evidence type="ECO:0000256" key="1">
    <source>
        <dbReference type="SAM" id="SignalP"/>
    </source>
</evidence>
<dbReference type="PANTHER" id="PTHR30383">
    <property type="entry name" value="THIOESTERASE 1/PROTEASE 1/LYSOPHOSPHOLIPASE L1"/>
    <property type="match status" value="1"/>
</dbReference>
<dbReference type="GO" id="GO:0004622">
    <property type="term" value="F:phosphatidylcholine lysophospholipase activity"/>
    <property type="evidence" value="ECO:0007669"/>
    <property type="project" value="TreeGrafter"/>
</dbReference>
<dbReference type="CDD" id="cd01822">
    <property type="entry name" value="Lysophospholipase_L1_like"/>
    <property type="match status" value="1"/>
</dbReference>
<dbReference type="PANTHER" id="PTHR30383:SF24">
    <property type="entry name" value="THIOESTERASE 1_PROTEASE 1_LYSOPHOSPHOLIPASE L1"/>
    <property type="match status" value="1"/>
</dbReference>
<keyword evidence="1" id="KW-0732">Signal</keyword>
<reference evidence="3 4" key="1">
    <citation type="submission" date="2016-02" db="EMBL/GenBank/DDBJ databases">
        <authorList>
            <person name="Wen L."/>
            <person name="He K."/>
            <person name="Yang H."/>
        </authorList>
    </citation>
    <scope>NUCLEOTIDE SEQUENCE [LARGE SCALE GENOMIC DNA]</scope>
    <source>
        <strain evidence="3 4">TSA40</strain>
    </source>
</reference>
<sequence length="200" mass="21573">MAATLTLVFFATCAYSASKTVLVLGDSLSAEYGIARGAGWVTLLEQRLKTAQINASIVNASISGETTSGGKARLPDLLGQHRPSVVVIELGGNDGLRGLPLAAAEANLRAMIQESQKAKAKVLLVGMQIPPNYGREYADRFSGLYEKLSKETRVSLVPFLLEGVASKPQLFQSDRIHPLAEAQPIMLDNIWPHLKPLLQH</sequence>
<organism evidence="3 4">
    <name type="scientific">Noviherbaspirillum denitrificans</name>
    <dbReference type="NCBI Taxonomy" id="1968433"/>
    <lineage>
        <taxon>Bacteria</taxon>
        <taxon>Pseudomonadati</taxon>
        <taxon>Pseudomonadota</taxon>
        <taxon>Betaproteobacteria</taxon>
        <taxon>Burkholderiales</taxon>
        <taxon>Oxalobacteraceae</taxon>
        <taxon>Noviherbaspirillum</taxon>
    </lineage>
</organism>
<proteinExistence type="predicted"/>
<dbReference type="SUPFAM" id="SSF52266">
    <property type="entry name" value="SGNH hydrolase"/>
    <property type="match status" value="1"/>
</dbReference>
<dbReference type="InterPro" id="IPR013830">
    <property type="entry name" value="SGNH_hydro"/>
</dbReference>
<name>A0A254TI88_9BURK</name>
<dbReference type="AlphaFoldDB" id="A0A254TI88"/>
<dbReference type="InterPro" id="IPR036514">
    <property type="entry name" value="SGNH_hydro_sf"/>
</dbReference>
<feature type="domain" description="SGNH hydrolase-type esterase" evidence="2">
    <location>
        <begin position="23"/>
        <end position="181"/>
    </location>
</feature>
<gene>
    <name evidence="3" type="ORF">AYR66_13055</name>
</gene>
<evidence type="ECO:0000313" key="4">
    <source>
        <dbReference type="Proteomes" id="UP000197535"/>
    </source>
</evidence>
<dbReference type="Gene3D" id="3.40.50.1110">
    <property type="entry name" value="SGNH hydrolase"/>
    <property type="match status" value="1"/>
</dbReference>
<dbReference type="InterPro" id="IPR051532">
    <property type="entry name" value="Ester_Hydrolysis_Enzymes"/>
</dbReference>
<feature type="signal peptide" evidence="1">
    <location>
        <begin position="1"/>
        <end position="16"/>
    </location>
</feature>
<evidence type="ECO:0000259" key="2">
    <source>
        <dbReference type="Pfam" id="PF13472"/>
    </source>
</evidence>
<evidence type="ECO:0000313" key="3">
    <source>
        <dbReference type="EMBL" id="OWW20283.1"/>
    </source>
</evidence>